<dbReference type="EMBL" id="JDSQ01000038">
    <property type="protein sequence ID" value="EWS77021.1"/>
    <property type="molecule type" value="Genomic_DNA"/>
</dbReference>
<protein>
    <submittedName>
        <fullName evidence="1">Uncharacterized protein</fullName>
    </submittedName>
</protein>
<sequence>MGGALPVLVLGAFAVAGVTGCSMGPVTVICLLDLSVLAWAVSGAWQREGKLCGVFSAPSGGAHCRVTSKTSYNNPMISGV</sequence>
<accession>Z9JGW2</accession>
<organism evidence="1 2">
    <name type="scientific">Xylella taiwanensis</name>
    <dbReference type="NCBI Taxonomy" id="1444770"/>
    <lineage>
        <taxon>Bacteria</taxon>
        <taxon>Pseudomonadati</taxon>
        <taxon>Pseudomonadota</taxon>
        <taxon>Gammaproteobacteria</taxon>
        <taxon>Lysobacterales</taxon>
        <taxon>Lysobacteraceae</taxon>
        <taxon>Xylella</taxon>
    </lineage>
</organism>
<reference evidence="1 2" key="1">
    <citation type="journal article" date="2014" name="Genome Announc.">
        <title>Draft Genome Sequence of Xylella fastidiosa Pear Leaf Scorch Strain in Taiwan.</title>
        <authorList>
            <person name="Su C.C."/>
            <person name="Deng W.L."/>
            <person name="Jan F.J."/>
            <person name="Chang C.J."/>
            <person name="Huang H."/>
            <person name="Chen J."/>
        </authorList>
    </citation>
    <scope>NUCLEOTIDE SEQUENCE [LARGE SCALE GENOMIC DNA]</scope>
    <source>
        <strain evidence="1 2">PLS229</strain>
    </source>
</reference>
<evidence type="ECO:0000313" key="2">
    <source>
        <dbReference type="Proteomes" id="UP000020406"/>
    </source>
</evidence>
<dbReference type="AlphaFoldDB" id="Z9JGW2"/>
<name>Z9JGW2_9GAMM</name>
<dbReference type="KEGG" id="xtw:AB672_06745"/>
<dbReference type="Proteomes" id="UP000020406">
    <property type="component" value="Unassembled WGS sequence"/>
</dbReference>
<comment type="caution">
    <text evidence="1">The sequence shown here is derived from an EMBL/GenBank/DDBJ whole genome shotgun (WGS) entry which is preliminary data.</text>
</comment>
<evidence type="ECO:0000313" key="1">
    <source>
        <dbReference type="EMBL" id="EWS77021.1"/>
    </source>
</evidence>
<proteinExistence type="predicted"/>
<dbReference type="PATRIC" id="fig|1444770.3.peg.3087"/>
<gene>
    <name evidence="1" type="ORF">AF72_13040</name>
</gene>